<proteinExistence type="predicted"/>
<sequence>MHLPPLFTETDHAVLTDFIKAHPLGTLISIKDGTPQADLLPFYVVQKDDTLIAHFAKANPLAEYVNGTDVMILFYGEEGYTRPTGIHPNTSTTAMCQRGIMKWCRCVGVLACLMMSRDSCVRLAP</sequence>
<dbReference type="PANTHER" id="PTHR35802">
    <property type="entry name" value="PROTEASE SYNTHASE AND SPORULATION PROTEIN PAI 2"/>
    <property type="match status" value="1"/>
</dbReference>
<dbReference type="PANTHER" id="PTHR35802:SF1">
    <property type="entry name" value="PROTEASE SYNTHASE AND SPORULATION PROTEIN PAI 2"/>
    <property type="match status" value="1"/>
</dbReference>
<name>A0A378TQF1_MORLA</name>
<dbReference type="GO" id="GO:0008233">
    <property type="term" value="F:peptidase activity"/>
    <property type="evidence" value="ECO:0007669"/>
    <property type="project" value="UniProtKB-KW"/>
</dbReference>
<dbReference type="SUPFAM" id="SSF50475">
    <property type="entry name" value="FMN-binding split barrel"/>
    <property type="match status" value="1"/>
</dbReference>
<dbReference type="InterPro" id="IPR007396">
    <property type="entry name" value="TR_PAI2-type"/>
</dbReference>
<dbReference type="Proteomes" id="UP000254437">
    <property type="component" value="Unassembled WGS sequence"/>
</dbReference>
<organism evidence="1 2">
    <name type="scientific">Moraxella lacunata</name>
    <dbReference type="NCBI Taxonomy" id="477"/>
    <lineage>
        <taxon>Bacteria</taxon>
        <taxon>Pseudomonadati</taxon>
        <taxon>Pseudomonadota</taxon>
        <taxon>Gammaproteobacteria</taxon>
        <taxon>Moraxellales</taxon>
        <taxon>Moraxellaceae</taxon>
        <taxon>Moraxella</taxon>
    </lineage>
</organism>
<dbReference type="Pfam" id="PF04299">
    <property type="entry name" value="FMN_bind_2"/>
    <property type="match status" value="1"/>
</dbReference>
<dbReference type="EMBL" id="UGQU01000002">
    <property type="protein sequence ID" value="STZ62947.1"/>
    <property type="molecule type" value="Genomic_DNA"/>
</dbReference>
<dbReference type="Gene3D" id="2.30.110.10">
    <property type="entry name" value="Electron Transport, Fmn-binding Protein, Chain A"/>
    <property type="match status" value="1"/>
</dbReference>
<keyword evidence="1" id="KW-0378">Hydrolase</keyword>
<evidence type="ECO:0000313" key="2">
    <source>
        <dbReference type="Proteomes" id="UP000254437"/>
    </source>
</evidence>
<protein>
    <submittedName>
        <fullName evidence="1">Protease synthase and sporulation protein PAI 2</fullName>
    </submittedName>
</protein>
<reference evidence="1 2" key="1">
    <citation type="submission" date="2018-06" db="EMBL/GenBank/DDBJ databases">
        <authorList>
            <consortium name="Pathogen Informatics"/>
            <person name="Doyle S."/>
        </authorList>
    </citation>
    <scope>NUCLEOTIDE SEQUENCE [LARGE SCALE GENOMIC DNA]</scope>
    <source>
        <strain evidence="1 2">NCTC10359</strain>
    </source>
</reference>
<accession>A0A378TQF1</accession>
<dbReference type="InterPro" id="IPR012349">
    <property type="entry name" value="Split_barrel_FMN-bd"/>
</dbReference>
<evidence type="ECO:0000313" key="1">
    <source>
        <dbReference type="EMBL" id="STZ62947.1"/>
    </source>
</evidence>
<keyword evidence="1" id="KW-0645">Protease</keyword>
<dbReference type="GO" id="GO:0006508">
    <property type="term" value="P:proteolysis"/>
    <property type="evidence" value="ECO:0007669"/>
    <property type="project" value="UniProtKB-KW"/>
</dbReference>
<dbReference type="AlphaFoldDB" id="A0A378TQF1"/>
<gene>
    <name evidence="1" type="primary">paiB</name>
    <name evidence="1" type="ORF">NCTC10359_01353</name>
</gene>